<evidence type="ECO:0000313" key="3">
    <source>
        <dbReference type="Proteomes" id="UP000054324"/>
    </source>
</evidence>
<dbReference type="CTD" id="20320951"/>
<dbReference type="KEGG" id="ovi:T265_06772"/>
<gene>
    <name evidence="2" type="ORF">T265_06772</name>
</gene>
<protein>
    <submittedName>
        <fullName evidence="2">Uncharacterized protein</fullName>
    </submittedName>
</protein>
<evidence type="ECO:0000313" key="2">
    <source>
        <dbReference type="EMBL" id="KER25859.1"/>
    </source>
</evidence>
<dbReference type="EMBL" id="KL596764">
    <property type="protein sequence ID" value="KER25859.1"/>
    <property type="molecule type" value="Genomic_DNA"/>
</dbReference>
<dbReference type="RefSeq" id="XP_009170389.1">
    <property type="nucleotide sequence ID" value="XM_009172125.1"/>
</dbReference>
<feature type="region of interest" description="Disordered" evidence="1">
    <location>
        <begin position="24"/>
        <end position="50"/>
    </location>
</feature>
<organism evidence="2 3">
    <name type="scientific">Opisthorchis viverrini</name>
    <name type="common">Southeast Asian liver fluke</name>
    <dbReference type="NCBI Taxonomy" id="6198"/>
    <lineage>
        <taxon>Eukaryota</taxon>
        <taxon>Metazoa</taxon>
        <taxon>Spiralia</taxon>
        <taxon>Lophotrochozoa</taxon>
        <taxon>Platyhelminthes</taxon>
        <taxon>Trematoda</taxon>
        <taxon>Digenea</taxon>
        <taxon>Opisthorchiida</taxon>
        <taxon>Opisthorchiata</taxon>
        <taxon>Opisthorchiidae</taxon>
        <taxon>Opisthorchis</taxon>
    </lineage>
</organism>
<sequence>MCCLPRAPNISDVYLIETIESVAPPPDETESHSLGPSGGKTPPSEQPSEIPENALQYITVKQRVRPSSKPRRLIYTLLKTTPLVCSSSHVCQPTKAPVVWKHDILFVFSDFLTCEYTESSRKASVGMPTLPIHF</sequence>
<evidence type="ECO:0000256" key="1">
    <source>
        <dbReference type="SAM" id="MobiDB-lite"/>
    </source>
</evidence>
<dbReference type="GeneID" id="20320951"/>
<dbReference type="OrthoDB" id="10047254at2759"/>
<proteinExistence type="predicted"/>
<name>A0A075AD57_OPIVI</name>
<dbReference type="AlphaFoldDB" id="A0A075AD57"/>
<accession>A0A075AD57</accession>
<reference evidence="2 3" key="1">
    <citation type="submission" date="2013-11" db="EMBL/GenBank/DDBJ databases">
        <title>Opisthorchis viverrini - life in the bile duct.</title>
        <authorList>
            <person name="Young N.D."/>
            <person name="Nagarajan N."/>
            <person name="Lin S.J."/>
            <person name="Korhonen P.K."/>
            <person name="Jex A.R."/>
            <person name="Hall R.S."/>
            <person name="Safavi-Hemami H."/>
            <person name="Kaewkong W."/>
            <person name="Bertrand D."/>
            <person name="Gao S."/>
            <person name="Seet Q."/>
            <person name="Wongkham S."/>
            <person name="Teh B.T."/>
            <person name="Wongkham C."/>
            <person name="Intapan P.M."/>
            <person name="Maleewong W."/>
            <person name="Yang X."/>
            <person name="Hu M."/>
            <person name="Wang Z."/>
            <person name="Hofmann A."/>
            <person name="Sternberg P.W."/>
            <person name="Tan P."/>
            <person name="Wang J."/>
            <person name="Gasser R.B."/>
        </authorList>
    </citation>
    <scope>NUCLEOTIDE SEQUENCE [LARGE SCALE GENOMIC DNA]</scope>
</reference>
<dbReference type="Proteomes" id="UP000054324">
    <property type="component" value="Unassembled WGS sequence"/>
</dbReference>
<keyword evidence="3" id="KW-1185">Reference proteome</keyword>
<dbReference type="STRING" id="6198.A0A075AD57"/>